<evidence type="ECO:0000313" key="2">
    <source>
        <dbReference type="EMBL" id="PRW20766.1"/>
    </source>
</evidence>
<name>A0A2P6TDN9_CHLSO</name>
<dbReference type="AlphaFoldDB" id="A0A2P6TDN9"/>
<reference evidence="2 3" key="1">
    <citation type="journal article" date="2018" name="Plant J.">
        <title>Genome sequences of Chlorella sorokiniana UTEX 1602 and Micractinium conductrix SAG 241.80: implications to maltose excretion by a green alga.</title>
        <authorList>
            <person name="Arriola M.B."/>
            <person name="Velmurugan N."/>
            <person name="Zhang Y."/>
            <person name="Plunkett M.H."/>
            <person name="Hondzo H."/>
            <person name="Barney B.M."/>
        </authorList>
    </citation>
    <scope>NUCLEOTIDE SEQUENCE [LARGE SCALE GENOMIC DNA]</scope>
    <source>
        <strain evidence="3">UTEX 1602</strain>
    </source>
</reference>
<evidence type="ECO:0000313" key="3">
    <source>
        <dbReference type="Proteomes" id="UP000239899"/>
    </source>
</evidence>
<dbReference type="OrthoDB" id="10586216at2759"/>
<keyword evidence="3" id="KW-1185">Reference proteome</keyword>
<feature type="region of interest" description="Disordered" evidence="1">
    <location>
        <begin position="1"/>
        <end position="32"/>
    </location>
</feature>
<sequence length="74" mass="7877">MVVEPSAPGEPPHLHAPGLPGTAAEHGHEGGGLKQKAKEVWHGIKEITPGTKEHRTEFGTDMALGGYRSQMGKR</sequence>
<organism evidence="2 3">
    <name type="scientific">Chlorella sorokiniana</name>
    <name type="common">Freshwater green alga</name>
    <dbReference type="NCBI Taxonomy" id="3076"/>
    <lineage>
        <taxon>Eukaryota</taxon>
        <taxon>Viridiplantae</taxon>
        <taxon>Chlorophyta</taxon>
        <taxon>core chlorophytes</taxon>
        <taxon>Trebouxiophyceae</taxon>
        <taxon>Chlorellales</taxon>
        <taxon>Chlorellaceae</taxon>
        <taxon>Chlorella clade</taxon>
        <taxon>Chlorella</taxon>
    </lineage>
</organism>
<accession>A0A2P6TDN9</accession>
<gene>
    <name evidence="2" type="ORF">C2E21_8713</name>
</gene>
<dbReference type="Proteomes" id="UP000239899">
    <property type="component" value="Unassembled WGS sequence"/>
</dbReference>
<dbReference type="EMBL" id="LHPG02000022">
    <property type="protein sequence ID" value="PRW20766.1"/>
    <property type="molecule type" value="Genomic_DNA"/>
</dbReference>
<comment type="caution">
    <text evidence="2">The sequence shown here is derived from an EMBL/GenBank/DDBJ whole genome shotgun (WGS) entry which is preliminary data.</text>
</comment>
<evidence type="ECO:0000256" key="1">
    <source>
        <dbReference type="SAM" id="MobiDB-lite"/>
    </source>
</evidence>
<proteinExistence type="predicted"/>
<protein>
    <submittedName>
        <fullName evidence="2">Uncharacterized protein</fullName>
    </submittedName>
</protein>